<reference evidence="2" key="1">
    <citation type="journal article" date="2020" name="Nature">
        <title>Giant virus diversity and host interactions through global metagenomics.</title>
        <authorList>
            <person name="Schulz F."/>
            <person name="Roux S."/>
            <person name="Paez-Espino D."/>
            <person name="Jungbluth S."/>
            <person name="Walsh D.A."/>
            <person name="Denef V.J."/>
            <person name="McMahon K.D."/>
            <person name="Konstantinidis K.T."/>
            <person name="Eloe-Fadrosh E.A."/>
            <person name="Kyrpides N.C."/>
            <person name="Woyke T."/>
        </authorList>
    </citation>
    <scope>NUCLEOTIDE SEQUENCE</scope>
    <source>
        <strain evidence="2">GVMAG-M-3300010158-55</strain>
    </source>
</reference>
<organism evidence="2">
    <name type="scientific">viral metagenome</name>
    <dbReference type="NCBI Taxonomy" id="1070528"/>
    <lineage>
        <taxon>unclassified sequences</taxon>
        <taxon>metagenomes</taxon>
        <taxon>organismal metagenomes</taxon>
    </lineage>
</organism>
<dbReference type="EMBL" id="MN739095">
    <property type="protein sequence ID" value="QHS88263.1"/>
    <property type="molecule type" value="Genomic_DNA"/>
</dbReference>
<dbReference type="Pfam" id="PF03382">
    <property type="entry name" value="DUF285"/>
    <property type="match status" value="2"/>
</dbReference>
<dbReference type="InterPro" id="IPR011889">
    <property type="entry name" value="Liste_lipo_26"/>
</dbReference>
<protein>
    <recommendedName>
        <fullName evidence="3">BspA family leucine-rich repeat surface protein</fullName>
    </recommendedName>
</protein>
<feature type="region of interest" description="Disordered" evidence="1">
    <location>
        <begin position="293"/>
        <end position="327"/>
    </location>
</feature>
<evidence type="ECO:0000313" key="2">
    <source>
        <dbReference type="EMBL" id="QHS88263.1"/>
    </source>
</evidence>
<feature type="compositionally biased region" description="Polar residues" evidence="1">
    <location>
        <begin position="293"/>
        <end position="302"/>
    </location>
</feature>
<sequence>MSFTTKEELHDAVHSYLKGDRTNGYIHHWDVSRITDMSHLFSDIPTFNEHISNWNVSNVTSMANMFYGCTYFNQDLSHWDVSRVTNMSRMFYQCSNFTGLSKKKQWSCISSWNTENVYNMTSMLEGAVLFSAKIRSWNVHNVVYCKDFSKNCCHMRHNLPQFSKHALSLSLLVPLPETSLFDDLVEESPINSVKQLSPLSGSPVIDPLQYTPPYNMLSAASPLLTSAVNKLSPVPSPDVEYIGTKRPSPILSPDVEYIDTKHPSPDVEYIDTKQPAPSPVWSASNLNFFTNTVPPPVTSSGGYTRKKTKNKSKNKSKKSKTNKLKQINYKSKKIKRNINDILATDLAY</sequence>
<dbReference type="NCBIfam" id="TIGR02167">
    <property type="entry name" value="Liste_lipo_26"/>
    <property type="match status" value="2"/>
</dbReference>
<accession>A0A6C0B9X4</accession>
<evidence type="ECO:0000256" key="1">
    <source>
        <dbReference type="SAM" id="MobiDB-lite"/>
    </source>
</evidence>
<dbReference type="AlphaFoldDB" id="A0A6C0B9X4"/>
<feature type="compositionally biased region" description="Basic residues" evidence="1">
    <location>
        <begin position="304"/>
        <end position="323"/>
    </location>
</feature>
<name>A0A6C0B9X4_9ZZZZ</name>
<dbReference type="InterPro" id="IPR005046">
    <property type="entry name" value="DUF285"/>
</dbReference>
<proteinExistence type="predicted"/>
<evidence type="ECO:0008006" key="3">
    <source>
        <dbReference type="Google" id="ProtNLM"/>
    </source>
</evidence>